<dbReference type="CDD" id="cd02440">
    <property type="entry name" value="AdoMet_MTases"/>
    <property type="match status" value="1"/>
</dbReference>
<dbReference type="SUPFAM" id="SSF53335">
    <property type="entry name" value="S-adenosyl-L-methionine-dependent methyltransferases"/>
    <property type="match status" value="1"/>
</dbReference>
<dbReference type="PANTHER" id="PTHR13090">
    <property type="entry name" value="ARGININE-HYDROXYLASE NDUFAF5, MITOCHONDRIAL"/>
    <property type="match status" value="1"/>
</dbReference>
<proteinExistence type="inferred from homology"/>
<dbReference type="InterPro" id="IPR050602">
    <property type="entry name" value="Malonyl-ACP_OMT"/>
</dbReference>
<dbReference type="InterPro" id="IPR029063">
    <property type="entry name" value="SAM-dependent_MTases_sf"/>
</dbReference>
<dbReference type="Proteomes" id="UP001548189">
    <property type="component" value="Unassembled WGS sequence"/>
</dbReference>
<evidence type="ECO:0000313" key="2">
    <source>
        <dbReference type="Proteomes" id="UP001548189"/>
    </source>
</evidence>
<dbReference type="GO" id="GO:0102130">
    <property type="term" value="F:malonyl-CoA methyltransferase activity"/>
    <property type="evidence" value="ECO:0007669"/>
    <property type="project" value="UniProtKB-EC"/>
</dbReference>
<dbReference type="GO" id="GO:0032259">
    <property type="term" value="P:methylation"/>
    <property type="evidence" value="ECO:0007669"/>
    <property type="project" value="UniProtKB-KW"/>
</dbReference>
<dbReference type="InterPro" id="IPR011814">
    <property type="entry name" value="BioC"/>
</dbReference>
<dbReference type="EC" id="2.1.1.197" evidence="1"/>
<evidence type="ECO:0000313" key="1">
    <source>
        <dbReference type="EMBL" id="MET1256910.1"/>
    </source>
</evidence>
<accession>A0ABV2BYA9</accession>
<dbReference type="NCBIfam" id="TIGR02072">
    <property type="entry name" value="BioC"/>
    <property type="match status" value="1"/>
</dbReference>
<reference evidence="1 2" key="1">
    <citation type="submission" date="2024-06" db="EMBL/GenBank/DDBJ databases">
        <authorList>
            <person name="Li F."/>
        </authorList>
    </citation>
    <scope>NUCLEOTIDE SEQUENCE [LARGE SCALE GENOMIC DNA]</scope>
    <source>
        <strain evidence="1 2">GXAS 311</strain>
    </source>
</reference>
<sequence>MTLQKSLIAQSFSQAASSYDAAAFLQQEVAVRVFERLELMRIRPEHILDAGCGTGFCTRHLRDQFKRAKVCGIDLAPGMIAQAATQQRLFRKIDYQVADIDLLPFADNTFDLVFSSLAIQWSLDLNQTFRELNRVLKPGGLLIFSTLGPDTLMELKQSWQAVDEYVHVNQFIDMHDVGDVVFNQHFENVVMDRDVITLTYKTLLGLMRDLKAIGAHNIDSERPKGLMGKNKFKQLEQAYDAYRTADGILPATYEVVYGHAWKKQGIKKDYHTQEVNISDVKIHKA</sequence>
<name>A0ABV2BYA9_9GAMM</name>
<dbReference type="InterPro" id="IPR013216">
    <property type="entry name" value="Methyltransf_11"/>
</dbReference>
<dbReference type="HAMAP" id="MF_00835">
    <property type="entry name" value="BioC"/>
    <property type="match status" value="1"/>
</dbReference>
<dbReference type="PANTHER" id="PTHR13090:SF1">
    <property type="entry name" value="ARGININE-HYDROXYLASE NDUFAF5, MITOCHONDRIAL"/>
    <property type="match status" value="1"/>
</dbReference>
<dbReference type="Gene3D" id="3.40.50.150">
    <property type="entry name" value="Vaccinia Virus protein VP39"/>
    <property type="match status" value="1"/>
</dbReference>
<organism evidence="1 2">
    <name type="scientific">Aliikangiella maris</name>
    <dbReference type="NCBI Taxonomy" id="3162458"/>
    <lineage>
        <taxon>Bacteria</taxon>
        <taxon>Pseudomonadati</taxon>
        <taxon>Pseudomonadota</taxon>
        <taxon>Gammaproteobacteria</taxon>
        <taxon>Oceanospirillales</taxon>
        <taxon>Pleioneaceae</taxon>
        <taxon>Aliikangiella</taxon>
    </lineage>
</organism>
<keyword evidence="2" id="KW-1185">Reference proteome</keyword>
<gene>
    <name evidence="1" type="primary">bioC</name>
    <name evidence="1" type="ORF">ABVT43_17340</name>
</gene>
<protein>
    <submittedName>
        <fullName evidence="1">Malonyl-ACP O-methyltransferase BioC</fullName>
        <ecNumber evidence="1">2.1.1.197</ecNumber>
    </submittedName>
</protein>
<comment type="caution">
    <text evidence="1">The sequence shown here is derived from an EMBL/GenBank/DDBJ whole genome shotgun (WGS) entry which is preliminary data.</text>
</comment>
<dbReference type="EMBL" id="JBEVCJ010000030">
    <property type="protein sequence ID" value="MET1256910.1"/>
    <property type="molecule type" value="Genomic_DNA"/>
</dbReference>
<dbReference type="Pfam" id="PF08241">
    <property type="entry name" value="Methyltransf_11"/>
    <property type="match status" value="1"/>
</dbReference>
<keyword evidence="1" id="KW-0489">Methyltransferase</keyword>
<keyword evidence="1" id="KW-0808">Transferase</keyword>